<evidence type="ECO:0000256" key="1">
    <source>
        <dbReference type="SAM" id="MobiDB-lite"/>
    </source>
</evidence>
<sequence>MIYPPLLAKDTPTPRHQLLDEAVTCEYQRPSFEQRREEWQSLTVVFQASTHQLFHKKKKDLSSAMGALLSTCTSLASSVRSFLCESYGWLKGCFQMTTTTKDDDETVQDRSLNWNDQEIILGDVWDESSNIQKAYANGETRSIRTTGAAVQTLQVTFTNESPTQELILCWVSNEGELVHFYRLAPNGGSHLETTRSGDAFALFQKSAKADVEEGQPPICNQDTAVAAYRPKATQACEHHLVSIRSQDDTVTTGNLRGSTKKQRIGWTLQVTQKKKPQQSAKPEIIDTRQKIYERRKYGLWTVYCEPGCWDPKEEEKKNSDDDFYPQTPHEAFQADLEALTKRLPEHVRGVLSDSTAIYMNQSHPYAEKIDNPVGCFHPGKLWLQEHQMNPDKCGQVEFYNVHNYCKHRRLWGTGGIILHELCHAYHNLHLPDGYKNQDILECYGAAMKDGLYESVEYHCGVAGCDETTSSFEYKRRTAKHYACTNAMEYFAELSVAFLSSLEEEEGADEKEEEAKSDGDGGGEEYNKWFPHNTTQLKEHDPRAYEMLQKLWGVTK</sequence>
<evidence type="ECO:0000313" key="3">
    <source>
        <dbReference type="Proteomes" id="UP001153069"/>
    </source>
</evidence>
<evidence type="ECO:0000313" key="2">
    <source>
        <dbReference type="EMBL" id="CAB9503245.1"/>
    </source>
</evidence>
<dbReference type="GO" id="GO:0008237">
    <property type="term" value="F:metallopeptidase activity"/>
    <property type="evidence" value="ECO:0007669"/>
    <property type="project" value="InterPro"/>
</dbReference>
<gene>
    <name evidence="2" type="ORF">SEMRO_160_G072120.1</name>
</gene>
<dbReference type="Gene3D" id="3.40.390.10">
    <property type="entry name" value="Collagenase (Catalytic Domain)"/>
    <property type="match status" value="1"/>
</dbReference>
<reference evidence="2" key="1">
    <citation type="submission" date="2020-06" db="EMBL/GenBank/DDBJ databases">
        <authorList>
            <consortium name="Plant Systems Biology data submission"/>
        </authorList>
    </citation>
    <scope>NUCLEOTIDE SEQUENCE</scope>
    <source>
        <strain evidence="2">D6</strain>
    </source>
</reference>
<feature type="region of interest" description="Disordered" evidence="1">
    <location>
        <begin position="502"/>
        <end position="528"/>
    </location>
</feature>
<feature type="compositionally biased region" description="Acidic residues" evidence="1">
    <location>
        <begin position="502"/>
        <end position="511"/>
    </location>
</feature>
<organism evidence="2 3">
    <name type="scientific">Seminavis robusta</name>
    <dbReference type="NCBI Taxonomy" id="568900"/>
    <lineage>
        <taxon>Eukaryota</taxon>
        <taxon>Sar</taxon>
        <taxon>Stramenopiles</taxon>
        <taxon>Ochrophyta</taxon>
        <taxon>Bacillariophyta</taxon>
        <taxon>Bacillariophyceae</taxon>
        <taxon>Bacillariophycidae</taxon>
        <taxon>Naviculales</taxon>
        <taxon>Naviculaceae</taxon>
        <taxon>Seminavis</taxon>
    </lineage>
</organism>
<accession>A0A9N8H8H1</accession>
<protein>
    <submittedName>
        <fullName evidence="2">Uncharacterized protein</fullName>
    </submittedName>
</protein>
<dbReference type="AlphaFoldDB" id="A0A9N8H8H1"/>
<dbReference type="EMBL" id="CAICTM010000159">
    <property type="protein sequence ID" value="CAB9503245.1"/>
    <property type="molecule type" value="Genomic_DNA"/>
</dbReference>
<dbReference type="Proteomes" id="UP001153069">
    <property type="component" value="Unassembled WGS sequence"/>
</dbReference>
<keyword evidence="3" id="KW-1185">Reference proteome</keyword>
<dbReference type="InterPro" id="IPR024079">
    <property type="entry name" value="MetalloPept_cat_dom_sf"/>
</dbReference>
<name>A0A9N8H8H1_9STRA</name>
<dbReference type="SUPFAM" id="SSF55486">
    <property type="entry name" value="Metalloproteases ('zincins'), catalytic domain"/>
    <property type="match status" value="1"/>
</dbReference>
<comment type="caution">
    <text evidence="2">The sequence shown here is derived from an EMBL/GenBank/DDBJ whole genome shotgun (WGS) entry which is preliminary data.</text>
</comment>
<dbReference type="OrthoDB" id="44682at2759"/>
<proteinExistence type="predicted"/>